<evidence type="ECO:0000256" key="3">
    <source>
        <dbReference type="ARBA" id="ARBA00023180"/>
    </source>
</evidence>
<dbReference type="SUPFAM" id="SSF69318">
    <property type="entry name" value="Integrin alpha N-terminal domain"/>
    <property type="match status" value="3"/>
</dbReference>
<dbReference type="InterPro" id="IPR013519">
    <property type="entry name" value="Int_alpha_beta-p"/>
</dbReference>
<accession>A0A1M5UP77</accession>
<gene>
    <name evidence="5" type="ORF">SAMN04488109_4813</name>
</gene>
<reference evidence="5 6" key="1">
    <citation type="submission" date="2016-11" db="EMBL/GenBank/DDBJ databases">
        <authorList>
            <person name="Jaros S."/>
            <person name="Januszkiewicz K."/>
            <person name="Wedrychowicz H."/>
        </authorList>
    </citation>
    <scope>NUCLEOTIDE SEQUENCE [LARGE SCALE GENOMIC DNA]</scope>
    <source>
        <strain evidence="5 6">DSM 24574</strain>
    </source>
</reference>
<dbReference type="PANTHER" id="PTHR16026">
    <property type="entry name" value="CARTILAGE ACIDIC PROTEIN 1"/>
    <property type="match status" value="1"/>
</dbReference>
<dbReference type="InterPro" id="IPR013517">
    <property type="entry name" value="FG-GAP"/>
</dbReference>
<organism evidence="5 6">
    <name type="scientific">Chryseolinea serpens</name>
    <dbReference type="NCBI Taxonomy" id="947013"/>
    <lineage>
        <taxon>Bacteria</taxon>
        <taxon>Pseudomonadati</taxon>
        <taxon>Bacteroidota</taxon>
        <taxon>Cytophagia</taxon>
        <taxon>Cytophagales</taxon>
        <taxon>Fulvivirgaceae</taxon>
        <taxon>Chryseolinea</taxon>
    </lineage>
</organism>
<evidence type="ECO:0000313" key="6">
    <source>
        <dbReference type="Proteomes" id="UP000184212"/>
    </source>
</evidence>
<dbReference type="Proteomes" id="UP000184212">
    <property type="component" value="Unassembled WGS sequence"/>
</dbReference>
<dbReference type="EMBL" id="FQWQ01000003">
    <property type="protein sequence ID" value="SHH64759.1"/>
    <property type="molecule type" value="Genomic_DNA"/>
</dbReference>
<dbReference type="InterPro" id="IPR027039">
    <property type="entry name" value="Crtac1"/>
</dbReference>
<dbReference type="SMART" id="SM00191">
    <property type="entry name" value="Int_alpha"/>
    <property type="match status" value="3"/>
</dbReference>
<evidence type="ECO:0000256" key="2">
    <source>
        <dbReference type="ARBA" id="ARBA00022737"/>
    </source>
</evidence>
<keyword evidence="1" id="KW-0732">Signal</keyword>
<evidence type="ECO:0000313" key="5">
    <source>
        <dbReference type="EMBL" id="SHH64759.1"/>
    </source>
</evidence>
<keyword evidence="2" id="KW-0677">Repeat</keyword>
<dbReference type="PANTHER" id="PTHR16026:SF0">
    <property type="entry name" value="CARTILAGE ACIDIC PROTEIN 1"/>
    <property type="match status" value="1"/>
</dbReference>
<dbReference type="InterPro" id="IPR028994">
    <property type="entry name" value="Integrin_alpha_N"/>
</dbReference>
<evidence type="ECO:0000259" key="4">
    <source>
        <dbReference type="Pfam" id="PF07593"/>
    </source>
</evidence>
<name>A0A1M5UP77_9BACT</name>
<dbReference type="Gene3D" id="2.130.10.130">
    <property type="entry name" value="Integrin alpha, N-terminal"/>
    <property type="match status" value="4"/>
</dbReference>
<evidence type="ECO:0000256" key="1">
    <source>
        <dbReference type="ARBA" id="ARBA00022729"/>
    </source>
</evidence>
<dbReference type="OrthoDB" id="1488345at2"/>
<protein>
    <submittedName>
        <fullName evidence="5">Repeat domain-containing protein</fullName>
    </submittedName>
</protein>
<proteinExistence type="predicted"/>
<dbReference type="AlphaFoldDB" id="A0A1M5UP77"/>
<sequence length="1202" mass="132573">MNPSSPRFFALAILACLGLTHCSPNKTQPLMSLLSPGETGIDFSNALYEDENLNILTFEYFYNGAGVGTGDINNDGLPDIFFAANMTGNRLYLNKGHLKFEDITDAAGFKPSGKWATGVSMVDINQDGRLDIYVCYAGPLADPARRANELYINNGDNTFTESAKAYGLADTGHSVQAAFFDYDGDGDLDVYLLTNIMDQTGPNVIRPKRVHGEMINTDRLYRNNGNQTFTDVSKEAGITIEGYGLGVAIQDINHDGWADIYVSNDYLSNDLLYINNRDGTFTDRLAQYFKHTSYSAMGNDVSDFNNDGRLDVMAVDMLPPDNKRQKLMFGSTNYDRYRSEVQYGYTPQFMRNTLQLNDGDDPHGEPLFSEIGQLAGVEATDWSWSPLFADLDNDGRKDLLITNGYPRDITNRDFVNYRMQEFMQQENDQSKKKKMQEALSSIEGAHLPVFAFRNQGDLTFSDQSAVWGFTTPAYSSGAAYADLDGDGDLDYVTNNINGPAFVFENHAEQLTGKNHFLQLNLNGPVGNLQGYGAKVTLYHGDSIQYQEVSPYRGYQSTVEPGLHFGLGKRDAVDSVFIRWPDGKQQTVRTVKANQALALRYIDARPASSQSLPTPGPLFLRADKSRQIIYRHQETEYADFKIQPLLPHKYSESGPGIAVGDVNGDGLEDFFVGGAFKQSGQFFLQRADGTFLQKPLTTTTKYEEDAGVLLFDADGDGDNDLYVVSGGNEFEEGSPYYQDRLYRNDGKGNFSYDAEALPKETATGSCVTAADYDGDGDLDLFVGGRATPHRYPQPGQSFILQNQQGRFTDVTTAIAPEVQHAGMVTAALWTDVDNDNAPDLMITGEWMGIMIFKNNHGKFKPAEGPLAVQHSTGWWNSLQAVDADEDGDTDYIAGNLGLNTKYKTTPEEPVRAYVDDFNHDGTTEAILAYYIQHVNRPAHPRDDLLQQIVQFKKKYQSYKAYSDATVETVIAGTDTKPRVLQSETFQTSYLENKGKAGWSLKPLPTQAQFAPVCGITTGDYDHDGHADVLLSGNAYDTDVLTGRYDALKGLLLKGDGKGNFHPLPPNQTGILLDGNAKALAELIDRNGKTLVLGTQNNDTLKVWESTSPMPTEASTMEASAVGDDRSASAVVGVLHQQQIVAIHPNDTYAILTHTDGKQSKHEFCYGGGYLSQSSRKLRIAGDIVKVMIYNRQGKSRTVDVASH</sequence>
<keyword evidence="3" id="KW-0325">Glycoprotein</keyword>
<dbReference type="Pfam" id="PF07593">
    <property type="entry name" value="UnbV_ASPIC"/>
    <property type="match status" value="1"/>
</dbReference>
<feature type="domain" description="ASPIC/UnbV" evidence="4">
    <location>
        <begin position="530"/>
        <end position="596"/>
    </location>
</feature>
<dbReference type="InterPro" id="IPR011519">
    <property type="entry name" value="UnbV_ASPIC"/>
</dbReference>
<dbReference type="STRING" id="947013.SAMN04488109_4813"/>
<dbReference type="Pfam" id="PF13517">
    <property type="entry name" value="FG-GAP_3"/>
    <property type="match status" value="6"/>
</dbReference>
<keyword evidence="6" id="KW-1185">Reference proteome</keyword>